<comment type="caution">
    <text evidence="2">The sequence shown here is derived from an EMBL/GenBank/DDBJ whole genome shotgun (WGS) entry which is preliminary data.</text>
</comment>
<dbReference type="PANTHER" id="PTHR43236:SF1">
    <property type="entry name" value="BLL7220 PROTEIN"/>
    <property type="match status" value="1"/>
</dbReference>
<sequence>MSGQDFIVPARSWDNIEQVAQGWRSKFGLADTPYTPIMEMMEKVLDNRLNCFTLIPMAAAEMGPAEGYTEPDGKFIWLREDVYYGAWAGEGRHRFTAAHELSHWAIHTNIPLARAMPNQKLPAYRLSEPQANQFASELLMPAKFFTRFDCEHDVMERHGVSYQAASNRLDYLRKKGKIVG</sequence>
<evidence type="ECO:0000259" key="1">
    <source>
        <dbReference type="Pfam" id="PF06114"/>
    </source>
</evidence>
<keyword evidence="3" id="KW-1185">Reference proteome</keyword>
<dbReference type="InterPro" id="IPR010359">
    <property type="entry name" value="IrrE_HExxH"/>
</dbReference>
<dbReference type="Gene3D" id="1.10.10.2910">
    <property type="match status" value="1"/>
</dbReference>
<evidence type="ECO:0000313" key="3">
    <source>
        <dbReference type="Proteomes" id="UP000571950"/>
    </source>
</evidence>
<dbReference type="InterPro" id="IPR052345">
    <property type="entry name" value="Rad_response_metalloprotease"/>
</dbReference>
<proteinExistence type="predicted"/>
<accession>A0A7W6BKB6</accession>
<gene>
    <name evidence="2" type="ORF">GGR43_000002</name>
</gene>
<protein>
    <submittedName>
        <fullName evidence="2">Zn-dependent peptidase ImmA (M78 family)</fullName>
    </submittedName>
</protein>
<dbReference type="RefSeq" id="WP_188069899.1">
    <property type="nucleotide sequence ID" value="NZ_BSPS01000109.1"/>
</dbReference>
<dbReference type="Pfam" id="PF06114">
    <property type="entry name" value="Peptidase_M78"/>
    <property type="match status" value="1"/>
</dbReference>
<dbReference type="PANTHER" id="PTHR43236">
    <property type="entry name" value="ANTITOXIN HIGA1"/>
    <property type="match status" value="1"/>
</dbReference>
<dbReference type="AlphaFoldDB" id="A0A7W6BKB6"/>
<dbReference type="EMBL" id="JACIDT010000001">
    <property type="protein sequence ID" value="MBB3924308.1"/>
    <property type="molecule type" value="Genomic_DNA"/>
</dbReference>
<evidence type="ECO:0000313" key="2">
    <source>
        <dbReference type="EMBL" id="MBB3924308.1"/>
    </source>
</evidence>
<dbReference type="Proteomes" id="UP000571950">
    <property type="component" value="Unassembled WGS sequence"/>
</dbReference>
<organism evidence="2 3">
    <name type="scientific">Sphingobium jiangsuense</name>
    <dbReference type="NCBI Taxonomy" id="870476"/>
    <lineage>
        <taxon>Bacteria</taxon>
        <taxon>Pseudomonadati</taxon>
        <taxon>Pseudomonadota</taxon>
        <taxon>Alphaproteobacteria</taxon>
        <taxon>Sphingomonadales</taxon>
        <taxon>Sphingomonadaceae</taxon>
        <taxon>Sphingobium</taxon>
    </lineage>
</organism>
<feature type="domain" description="IrrE N-terminal-like" evidence="1">
    <location>
        <begin position="60"/>
        <end position="169"/>
    </location>
</feature>
<reference evidence="2 3" key="1">
    <citation type="submission" date="2020-08" db="EMBL/GenBank/DDBJ databases">
        <title>Genomic Encyclopedia of Type Strains, Phase IV (KMG-IV): sequencing the most valuable type-strain genomes for metagenomic binning, comparative biology and taxonomic classification.</title>
        <authorList>
            <person name="Goeker M."/>
        </authorList>
    </citation>
    <scope>NUCLEOTIDE SEQUENCE [LARGE SCALE GENOMIC DNA]</scope>
    <source>
        <strain evidence="2 3">DSM 26189</strain>
    </source>
</reference>
<name>A0A7W6BKB6_9SPHN</name>